<organism evidence="1 2">
    <name type="scientific">Lactarius akahatsu</name>
    <dbReference type="NCBI Taxonomy" id="416441"/>
    <lineage>
        <taxon>Eukaryota</taxon>
        <taxon>Fungi</taxon>
        <taxon>Dikarya</taxon>
        <taxon>Basidiomycota</taxon>
        <taxon>Agaricomycotina</taxon>
        <taxon>Agaricomycetes</taxon>
        <taxon>Russulales</taxon>
        <taxon>Russulaceae</taxon>
        <taxon>Lactarius</taxon>
    </lineage>
</organism>
<gene>
    <name evidence="1" type="ORF">EDB92DRAFT_1813198</name>
</gene>
<protein>
    <recommendedName>
        <fullName evidence="3">Pentatricopeptide repeat-containing protein</fullName>
    </recommendedName>
</protein>
<comment type="caution">
    <text evidence="1">The sequence shown here is derived from an EMBL/GenBank/DDBJ whole genome shotgun (WGS) entry which is preliminary data.</text>
</comment>
<reference evidence="1" key="1">
    <citation type="submission" date="2022-01" db="EMBL/GenBank/DDBJ databases">
        <title>Comparative genomics reveals a dynamic genome evolution in the ectomycorrhizal milk-cap (Lactarius) mushrooms.</title>
        <authorList>
            <consortium name="DOE Joint Genome Institute"/>
            <person name="Lebreton A."/>
            <person name="Tang N."/>
            <person name="Kuo A."/>
            <person name="LaButti K."/>
            <person name="Drula E."/>
            <person name="Barry K."/>
            <person name="Clum A."/>
            <person name="Lipzen A."/>
            <person name="Mousain D."/>
            <person name="Ng V."/>
            <person name="Wang R."/>
            <person name="Wang X."/>
            <person name="Dai Y."/>
            <person name="Henrissat B."/>
            <person name="Grigoriev I.V."/>
            <person name="Guerin-Laguette A."/>
            <person name="Yu F."/>
            <person name="Martin F.M."/>
        </authorList>
    </citation>
    <scope>NUCLEOTIDE SEQUENCE</scope>
    <source>
        <strain evidence="1">QP</strain>
    </source>
</reference>
<dbReference type="Proteomes" id="UP001201163">
    <property type="component" value="Unassembled WGS sequence"/>
</dbReference>
<sequence>MLSRFALLVPRSRCTSFRIPLFPLLRHPRLFASRFNSQALSFGDFETKRRQWSRINQLILSVSRLLKQEKNEEAVELFKNRVSEIPSKDRTSRFSAYERGITAFLNHKLYKNAVEFDQQMLTEGMFSSSGLRAKVLVCSDIVTTLHEQREELEPLYEKLSRVLSLSSYSERSLRELLDVMRDHPLIDLEFVRKLVDVYVESRGPEYVLESSTINKLILLYVHAGSMDTAESLVLQNREPADDHPRHTNAGPYTTLISELTEKGAMSSRRLGILLDQMQQSHISVDLPLMNALVQSAVRRGDFHQAFAMYETILRDPASHMIPDSFVFGSLFNALQPRSSGAHANLRTHPRPAGSSAKCSSVTVLAAQAADPRTRPVVVRVSTLNVALRLFMLSMDYPGAFVTLRTFQALGLRPDARSYRFVLTILLAHVKAGLQPPQSGRPRRPYVSWVVDFLGAEGWAGLQPEDVWPKVAHALLEFARGVGDTRFRTPELAVIMEDNKGDENAEWDIEPLERLLARAILATMALRGVSEERAERALREKLARYFYEMVPDRLWKGRRLRRATC</sequence>
<keyword evidence="2" id="KW-1185">Reference proteome</keyword>
<dbReference type="InterPro" id="IPR011990">
    <property type="entry name" value="TPR-like_helical_dom_sf"/>
</dbReference>
<dbReference type="EMBL" id="JAKELL010000004">
    <property type="protein sequence ID" value="KAH8999476.1"/>
    <property type="molecule type" value="Genomic_DNA"/>
</dbReference>
<accession>A0AAD4QEU4</accession>
<name>A0AAD4QEU4_9AGAM</name>
<dbReference type="InterPro" id="IPR050667">
    <property type="entry name" value="PPR-containing_protein"/>
</dbReference>
<dbReference type="AlphaFoldDB" id="A0AAD4QEU4"/>
<dbReference type="PANTHER" id="PTHR47939">
    <property type="entry name" value="MEMBRANE-ASSOCIATED SALT-INDUCIBLE PROTEIN-LIKE"/>
    <property type="match status" value="1"/>
</dbReference>
<dbReference type="Gene3D" id="1.25.40.10">
    <property type="entry name" value="Tetratricopeptide repeat domain"/>
    <property type="match status" value="1"/>
</dbReference>
<evidence type="ECO:0008006" key="3">
    <source>
        <dbReference type="Google" id="ProtNLM"/>
    </source>
</evidence>
<evidence type="ECO:0000313" key="1">
    <source>
        <dbReference type="EMBL" id="KAH8999476.1"/>
    </source>
</evidence>
<dbReference type="PANTHER" id="PTHR47939:SF1">
    <property type="entry name" value="OS04G0684500 PROTEIN"/>
    <property type="match status" value="1"/>
</dbReference>
<evidence type="ECO:0000313" key="2">
    <source>
        <dbReference type="Proteomes" id="UP001201163"/>
    </source>
</evidence>
<proteinExistence type="predicted"/>